<dbReference type="InterPro" id="IPR043504">
    <property type="entry name" value="Peptidase_S1_PA_chymotrypsin"/>
</dbReference>
<dbReference type="EMBL" id="LJIJ01001277">
    <property type="protein sequence ID" value="ODM92288.1"/>
    <property type="molecule type" value="Genomic_DNA"/>
</dbReference>
<keyword evidence="4 6" id="KW-1015">Disulfide bond</keyword>
<dbReference type="SUPFAM" id="SSF57535">
    <property type="entry name" value="Complement control module/SCR domain"/>
    <property type="match status" value="1"/>
</dbReference>
<evidence type="ECO:0000259" key="8">
    <source>
        <dbReference type="PROSITE" id="PS50923"/>
    </source>
</evidence>
<dbReference type="PANTHER" id="PTHR46393:SF7">
    <property type="entry name" value="COMPLEMENT C2"/>
    <property type="match status" value="1"/>
</dbReference>
<dbReference type="Gene3D" id="2.10.70.10">
    <property type="entry name" value="Complement Module, domain 1"/>
    <property type="match status" value="1"/>
</dbReference>
<comment type="caution">
    <text evidence="9">The sequence shown here is derived from an EMBL/GenBank/DDBJ whole genome shotgun (WGS) entry which is preliminary data.</text>
</comment>
<dbReference type="Proteomes" id="UP000094527">
    <property type="component" value="Unassembled WGS sequence"/>
</dbReference>
<evidence type="ECO:0000256" key="6">
    <source>
        <dbReference type="PROSITE-ProRule" id="PRU00302"/>
    </source>
</evidence>
<organism evidence="9 10">
    <name type="scientific">Orchesella cincta</name>
    <name type="common">Springtail</name>
    <name type="synonym">Podura cincta</name>
    <dbReference type="NCBI Taxonomy" id="48709"/>
    <lineage>
        <taxon>Eukaryota</taxon>
        <taxon>Metazoa</taxon>
        <taxon>Ecdysozoa</taxon>
        <taxon>Arthropoda</taxon>
        <taxon>Hexapoda</taxon>
        <taxon>Collembola</taxon>
        <taxon>Entomobryomorpha</taxon>
        <taxon>Entomobryoidea</taxon>
        <taxon>Orchesellidae</taxon>
        <taxon>Orchesellinae</taxon>
        <taxon>Orchesella</taxon>
    </lineage>
</organism>
<dbReference type="SUPFAM" id="SSF50494">
    <property type="entry name" value="Trypsin-like serine proteases"/>
    <property type="match status" value="1"/>
</dbReference>
<dbReference type="GO" id="GO:0006508">
    <property type="term" value="P:proteolysis"/>
    <property type="evidence" value="ECO:0007669"/>
    <property type="project" value="InterPro"/>
</dbReference>
<comment type="caution">
    <text evidence="6">Lacks conserved residue(s) required for the propagation of feature annotation.</text>
</comment>
<feature type="disulfide bond" evidence="6">
    <location>
        <begin position="141"/>
        <end position="168"/>
    </location>
</feature>
<evidence type="ECO:0000313" key="10">
    <source>
        <dbReference type="Proteomes" id="UP000094527"/>
    </source>
</evidence>
<dbReference type="SMART" id="SM00032">
    <property type="entry name" value="CCP"/>
    <property type="match status" value="1"/>
</dbReference>
<feature type="region of interest" description="Disordered" evidence="7">
    <location>
        <begin position="1"/>
        <end position="36"/>
    </location>
</feature>
<feature type="compositionally biased region" description="Polar residues" evidence="7">
    <location>
        <begin position="79"/>
        <end position="94"/>
    </location>
</feature>
<sequence length="303" mass="33017">MPKDNNTNVERQEALGVQRRSTARQRGGGGADLTEPTIINYGIDQKSILLGRDDLSASQYDGNEKKRKKEVAKGACENKTGQSSQNVQANESNSAQPSITCVLPEIPENTDAIISSCMINGKLCDEGIRTVPPGTQIQYECDAGYALYGAPVITCQDDGKWSLTPPLCEVILDVRFGLGSVIPKDFRPRCPSLVPTKGTLVECIDQLIFLSKVVPSYKSPELKLGSRAKHTTDLQVTYLPQTPFIVNGQSIKRGQWPWHVGIFVEHEGKLTYVCGGSLVTENAVLTSAALCYSSWFSFGCLKV</sequence>
<feature type="domain" description="Sushi" evidence="8">
    <location>
        <begin position="99"/>
        <end position="170"/>
    </location>
</feature>
<proteinExistence type="predicted"/>
<dbReference type="InterPro" id="IPR009003">
    <property type="entry name" value="Peptidase_S1_PA"/>
</dbReference>
<dbReference type="Gene3D" id="2.40.10.10">
    <property type="entry name" value="Trypsin-like serine proteases"/>
    <property type="match status" value="1"/>
</dbReference>
<dbReference type="PROSITE" id="PS50923">
    <property type="entry name" value="SUSHI"/>
    <property type="match status" value="1"/>
</dbReference>
<evidence type="ECO:0000313" key="9">
    <source>
        <dbReference type="EMBL" id="ODM92288.1"/>
    </source>
</evidence>
<keyword evidence="3" id="KW-0677">Repeat</keyword>
<dbReference type="InterPro" id="IPR001254">
    <property type="entry name" value="Trypsin_dom"/>
</dbReference>
<dbReference type="PANTHER" id="PTHR46393">
    <property type="entry name" value="SUSHI DOMAIN-CONTAINING PROTEIN"/>
    <property type="match status" value="1"/>
</dbReference>
<evidence type="ECO:0000256" key="3">
    <source>
        <dbReference type="ARBA" id="ARBA00022737"/>
    </source>
</evidence>
<evidence type="ECO:0000256" key="4">
    <source>
        <dbReference type="ARBA" id="ARBA00023157"/>
    </source>
</evidence>
<evidence type="ECO:0000256" key="1">
    <source>
        <dbReference type="ARBA" id="ARBA00022659"/>
    </source>
</evidence>
<dbReference type="CDD" id="cd00033">
    <property type="entry name" value="CCP"/>
    <property type="match status" value="1"/>
</dbReference>
<dbReference type="AlphaFoldDB" id="A0A1D2MH07"/>
<keyword evidence="9" id="KW-0675">Receptor</keyword>
<dbReference type="OrthoDB" id="2019384at2759"/>
<keyword evidence="5" id="KW-0325">Glycoprotein</keyword>
<dbReference type="InterPro" id="IPR000436">
    <property type="entry name" value="Sushi_SCR_CCP_dom"/>
</dbReference>
<dbReference type="Pfam" id="PF00084">
    <property type="entry name" value="Sushi"/>
    <property type="match status" value="1"/>
</dbReference>
<reference evidence="9 10" key="1">
    <citation type="journal article" date="2016" name="Genome Biol. Evol.">
        <title>Gene Family Evolution Reflects Adaptation to Soil Environmental Stressors in the Genome of the Collembolan Orchesella cincta.</title>
        <authorList>
            <person name="Faddeeva-Vakhrusheva A."/>
            <person name="Derks M.F."/>
            <person name="Anvar S.Y."/>
            <person name="Agamennone V."/>
            <person name="Suring W."/>
            <person name="Smit S."/>
            <person name="van Straalen N.M."/>
            <person name="Roelofs D."/>
        </authorList>
    </citation>
    <scope>NUCLEOTIDE SEQUENCE [LARGE SCALE GENOMIC DNA]</scope>
    <source>
        <tissue evidence="9">Mixed pool</tissue>
    </source>
</reference>
<dbReference type="Pfam" id="PF00089">
    <property type="entry name" value="Trypsin"/>
    <property type="match status" value="1"/>
</dbReference>
<keyword evidence="1 6" id="KW-0768">Sushi</keyword>
<evidence type="ECO:0000256" key="5">
    <source>
        <dbReference type="ARBA" id="ARBA00023180"/>
    </source>
</evidence>
<accession>A0A1D2MH07</accession>
<feature type="region of interest" description="Disordered" evidence="7">
    <location>
        <begin position="58"/>
        <end position="94"/>
    </location>
</feature>
<keyword evidence="10" id="KW-1185">Reference proteome</keyword>
<protein>
    <submittedName>
        <fullName evidence="9">Complement receptor type 2</fullName>
    </submittedName>
</protein>
<name>A0A1D2MH07_ORCCI</name>
<gene>
    <name evidence="9" type="ORF">Ocin01_14397</name>
</gene>
<dbReference type="InterPro" id="IPR035976">
    <property type="entry name" value="Sushi/SCR/CCP_sf"/>
</dbReference>
<evidence type="ECO:0000256" key="7">
    <source>
        <dbReference type="SAM" id="MobiDB-lite"/>
    </source>
</evidence>
<keyword evidence="2" id="KW-0732">Signal</keyword>
<dbReference type="STRING" id="48709.A0A1D2MH07"/>
<dbReference type="GO" id="GO:0004252">
    <property type="term" value="F:serine-type endopeptidase activity"/>
    <property type="evidence" value="ECO:0007669"/>
    <property type="project" value="InterPro"/>
</dbReference>
<evidence type="ECO:0000256" key="2">
    <source>
        <dbReference type="ARBA" id="ARBA00022729"/>
    </source>
</evidence>